<proteinExistence type="predicted"/>
<name>W7AW88_PLAVN</name>
<feature type="compositionally biased region" description="Low complexity" evidence="1">
    <location>
        <begin position="298"/>
        <end position="315"/>
    </location>
</feature>
<reference evidence="3 4" key="1">
    <citation type="submission" date="2013-02" db="EMBL/GenBank/DDBJ databases">
        <title>The Genome Sequence of Plasmodium vinckei petteri CR.</title>
        <authorList>
            <consortium name="The Broad Institute Genome Sequencing Platform"/>
            <consortium name="The Broad Institute Genome Sequencing Center for Infectious Disease"/>
            <person name="Neafsey D."/>
            <person name="Cheeseman I."/>
            <person name="Volkman S."/>
            <person name="Adams J."/>
            <person name="Walker B."/>
            <person name="Young S.K."/>
            <person name="Zeng Q."/>
            <person name="Gargeya S."/>
            <person name="Fitzgerald M."/>
            <person name="Haas B."/>
            <person name="Abouelleil A."/>
            <person name="Alvarado L."/>
            <person name="Arachchi H.M."/>
            <person name="Berlin A.M."/>
            <person name="Chapman S.B."/>
            <person name="Dewar J."/>
            <person name="Goldberg J."/>
            <person name="Griggs A."/>
            <person name="Gujja S."/>
            <person name="Hansen M."/>
            <person name="Howarth C."/>
            <person name="Imamovic A."/>
            <person name="Larimer J."/>
            <person name="McCowan C."/>
            <person name="Murphy C."/>
            <person name="Neiman D."/>
            <person name="Pearson M."/>
            <person name="Priest M."/>
            <person name="Roberts A."/>
            <person name="Saif S."/>
            <person name="Shea T."/>
            <person name="Sisk P."/>
            <person name="Sykes S."/>
            <person name="Wortman J."/>
            <person name="Nusbaum C."/>
            <person name="Birren B."/>
        </authorList>
    </citation>
    <scope>NUCLEOTIDE SEQUENCE [LARGE SCALE GENOMIC DNA]</scope>
    <source>
        <strain evidence="3 4">CR</strain>
    </source>
</reference>
<keyword evidence="2" id="KW-0472">Membrane</keyword>
<dbReference type="Proteomes" id="UP000030659">
    <property type="component" value="Unassembled WGS sequence"/>
</dbReference>
<protein>
    <recommendedName>
        <fullName evidence="5">PIR protein CIR protein</fullName>
    </recommendedName>
</protein>
<evidence type="ECO:0000256" key="2">
    <source>
        <dbReference type="SAM" id="Phobius"/>
    </source>
</evidence>
<organism evidence="3 4">
    <name type="scientific">Plasmodium vinckei petteri</name>
    <dbReference type="NCBI Taxonomy" id="138298"/>
    <lineage>
        <taxon>Eukaryota</taxon>
        <taxon>Sar</taxon>
        <taxon>Alveolata</taxon>
        <taxon>Apicomplexa</taxon>
        <taxon>Aconoidasida</taxon>
        <taxon>Haemosporida</taxon>
        <taxon>Plasmodiidae</taxon>
        <taxon>Plasmodium</taxon>
        <taxon>Plasmodium (Vinckeia)</taxon>
    </lineage>
</organism>
<feature type="compositionally biased region" description="Basic residues" evidence="1">
    <location>
        <begin position="91"/>
        <end position="105"/>
    </location>
</feature>
<dbReference type="EMBL" id="KI965414">
    <property type="protein sequence ID" value="EUD69666.1"/>
    <property type="molecule type" value="Genomic_DNA"/>
</dbReference>
<evidence type="ECO:0000313" key="3">
    <source>
        <dbReference type="EMBL" id="EUD69666.1"/>
    </source>
</evidence>
<accession>W7AW88</accession>
<keyword evidence="2" id="KW-1133">Transmembrane helix</keyword>
<keyword evidence="2" id="KW-0812">Transmembrane</keyword>
<gene>
    <name evidence="3" type="ORF">YYG_05113</name>
</gene>
<feature type="region of interest" description="Disordered" evidence="1">
    <location>
        <begin position="40"/>
        <end position="194"/>
    </location>
</feature>
<feature type="transmembrane region" description="Helical" evidence="2">
    <location>
        <begin position="377"/>
        <end position="399"/>
    </location>
</feature>
<feature type="compositionally biased region" description="Basic and acidic residues" evidence="1">
    <location>
        <begin position="66"/>
        <end position="76"/>
    </location>
</feature>
<feature type="compositionally biased region" description="Low complexity" evidence="1">
    <location>
        <begin position="160"/>
        <end position="179"/>
    </location>
</feature>
<sequence>MSASKVPLIDLTTSYWNTRFKDVSDRTLDFHTQPCVELRTKIEQKQEKHAPKDPKKATLTSGNRQSGKEGNKKTTERPNPPKPKKPDSSKQKRRSQKLNIQRKKQPSLPQTLTHTPPQQSSQQIPPAPADSAQAQNGSSSQTHQTGGPRNSNESKDSGNGKENTGGTNNNTGGSSSGNENPGGGSNVPTSSTSEGSFNFESSIFEFLLNGTKNLNKASEFIKDNQQKFKDAAEKISGAYNKVRDNLKTTYDQSNKYLNKLINDVIGQLNKNDTPSKSNDKQLGAGSPMGGGGINLINPTQQKQTSSQSQPTTQKSAQVNQINHKTDLQLIKLPIFDPILKKRWNIFPTTWNGSRNCKYEIKFMNTTLVCCTSKQCSLTGISVTLVIIPIILSIAYKYLLLEWTKKSEKKNMKRVINFHDGNRKTKIIINLHDGNRKTKIIISSNDRSKHLKPIIYSVGRKKDSLLNIYKLIQADPMPFINLFFLLIFFVYKRKRDTIE</sequence>
<feature type="compositionally biased region" description="Low complexity" evidence="1">
    <location>
        <begin position="106"/>
        <end position="135"/>
    </location>
</feature>
<dbReference type="AlphaFoldDB" id="W7AW88"/>
<feature type="region of interest" description="Disordered" evidence="1">
    <location>
        <begin position="268"/>
        <end position="318"/>
    </location>
</feature>
<feature type="transmembrane region" description="Helical" evidence="2">
    <location>
        <begin position="470"/>
        <end position="490"/>
    </location>
</feature>
<evidence type="ECO:0000313" key="4">
    <source>
        <dbReference type="Proteomes" id="UP000030659"/>
    </source>
</evidence>
<evidence type="ECO:0008006" key="5">
    <source>
        <dbReference type="Google" id="ProtNLM"/>
    </source>
</evidence>
<evidence type="ECO:0000256" key="1">
    <source>
        <dbReference type="SAM" id="MobiDB-lite"/>
    </source>
</evidence>
<feature type="compositionally biased region" description="Basic and acidic residues" evidence="1">
    <location>
        <begin position="40"/>
        <end position="56"/>
    </location>
</feature>
<feature type="compositionally biased region" description="Polar residues" evidence="1">
    <location>
        <begin position="136"/>
        <end position="151"/>
    </location>
</feature>